<organism evidence="1 2">
    <name type="scientific">Vibrio thalassae</name>
    <dbReference type="NCBI Taxonomy" id="1243014"/>
    <lineage>
        <taxon>Bacteria</taxon>
        <taxon>Pseudomonadati</taxon>
        <taxon>Pseudomonadota</taxon>
        <taxon>Gammaproteobacteria</taxon>
        <taxon>Vibrionales</taxon>
        <taxon>Vibrionaceae</taxon>
        <taxon>Vibrio</taxon>
    </lineage>
</organism>
<reference evidence="2" key="1">
    <citation type="submission" date="2016-06" db="EMBL/GenBank/DDBJ databases">
        <authorList>
            <person name="Rodrigo-Torres L."/>
            <person name="Arahal R.D."/>
            <person name="Lucena T."/>
        </authorList>
    </citation>
    <scope>NUCLEOTIDE SEQUENCE [LARGE SCALE GENOMIC DNA]</scope>
    <source>
        <strain evidence="2">CECT8203</strain>
    </source>
</reference>
<evidence type="ECO:0000313" key="2">
    <source>
        <dbReference type="Proteomes" id="UP000219336"/>
    </source>
</evidence>
<gene>
    <name evidence="1" type="ORF">VTH8203_02062</name>
</gene>
<proteinExistence type="predicted"/>
<keyword evidence="2" id="KW-1185">Reference proteome</keyword>
<dbReference type="AlphaFoldDB" id="A0A240EIE9"/>
<protein>
    <submittedName>
        <fullName evidence="1">Uncharacterized protein</fullName>
    </submittedName>
</protein>
<evidence type="ECO:0000313" key="1">
    <source>
        <dbReference type="EMBL" id="SNX48444.1"/>
    </source>
</evidence>
<dbReference type="EMBL" id="OANU01000027">
    <property type="protein sequence ID" value="SNX48444.1"/>
    <property type="molecule type" value="Genomic_DNA"/>
</dbReference>
<name>A0A240EIE9_9VIBR</name>
<dbReference type="Proteomes" id="UP000219336">
    <property type="component" value="Unassembled WGS sequence"/>
</dbReference>
<accession>A0A240EIE9</accession>
<sequence>MEYKKIARYDKKALRGAALKNAYFGGGIVPSEHAHLDFYKVKLSPRLCFLHDALGKRK</sequence>